<evidence type="ECO:0000313" key="4">
    <source>
        <dbReference type="Proteomes" id="UP000238811"/>
    </source>
</evidence>
<dbReference type="PANTHER" id="PTHR46401">
    <property type="entry name" value="GLYCOSYLTRANSFERASE WBBK-RELATED"/>
    <property type="match status" value="1"/>
</dbReference>
<dbReference type="Pfam" id="PF00534">
    <property type="entry name" value="Glycos_transf_1"/>
    <property type="match status" value="1"/>
</dbReference>
<sequence>MKKILIVTEYFYPSHNSTSFYLTNISKKLAEKNIVKVICNTNIEDKKELNINNLQIIRAKEIKLSKNNVISRTLKFLLSSIKLSILVYKNINKNEKVFSVTNPAFIIVFLAILKKIKKFDYTLLIYDVFPENLIAAGILKQNSIVYKLIKKIYDWSYLKADRLVVIGRDMEEVIRVKTNNKISTILIENWCDFTKIIPTNKNDNKILNDLGIVNKKIFLFAGNLGRVQGIQNMLDAAEDINNDNFVLLFIGDGAMKKDIEEHIKISKKKNVIYAGSFPMSEQNIFLNACDIAMVSLSDSMYGLGVPSKSYFNMSAAKPILFIGDENSEIARVINENNIGWVVENNNSFELANKFNEILEMSSNVLDELGKRAREVVSSRYSQEIILNKYDELY</sequence>
<comment type="caution">
    <text evidence="3">The sequence shown here is derived from an EMBL/GenBank/DDBJ whole genome shotgun (WGS) entry which is preliminary data.</text>
</comment>
<dbReference type="Gene3D" id="3.40.50.2000">
    <property type="entry name" value="Glycogen Phosphorylase B"/>
    <property type="match status" value="2"/>
</dbReference>
<reference evidence="3 4" key="1">
    <citation type="submission" date="2017-09" db="EMBL/GenBank/DDBJ databases">
        <title>Reassesment of A. cryaerophilus.</title>
        <authorList>
            <person name="Perez-Cataluna A."/>
            <person name="Collado L."/>
            <person name="Salgado O."/>
            <person name="Lefinanco V."/>
            <person name="Figueras M.J."/>
        </authorList>
    </citation>
    <scope>NUCLEOTIDE SEQUENCE [LARGE SCALE GENOMIC DNA]</scope>
    <source>
        <strain evidence="3 4">LMG 10229</strain>
    </source>
</reference>
<dbReference type="CDD" id="cd03794">
    <property type="entry name" value="GT4_WbuB-like"/>
    <property type="match status" value="1"/>
</dbReference>
<evidence type="ECO:0000313" key="3">
    <source>
        <dbReference type="EMBL" id="PRN01372.1"/>
    </source>
</evidence>
<dbReference type="InterPro" id="IPR001296">
    <property type="entry name" value="Glyco_trans_1"/>
</dbReference>
<keyword evidence="1 3" id="KW-0808">Transferase</keyword>
<evidence type="ECO:0000259" key="2">
    <source>
        <dbReference type="Pfam" id="PF00534"/>
    </source>
</evidence>
<dbReference type="Proteomes" id="UP000238811">
    <property type="component" value="Unassembled WGS sequence"/>
</dbReference>
<organism evidence="3 4">
    <name type="scientific">Aliarcobacter cryaerophilus</name>
    <dbReference type="NCBI Taxonomy" id="28198"/>
    <lineage>
        <taxon>Bacteria</taxon>
        <taxon>Pseudomonadati</taxon>
        <taxon>Campylobacterota</taxon>
        <taxon>Epsilonproteobacteria</taxon>
        <taxon>Campylobacterales</taxon>
        <taxon>Arcobacteraceae</taxon>
        <taxon>Aliarcobacter</taxon>
    </lineage>
</organism>
<dbReference type="EMBL" id="NXGD01000002">
    <property type="protein sequence ID" value="PRN01372.1"/>
    <property type="molecule type" value="Genomic_DNA"/>
</dbReference>
<dbReference type="AlphaFoldDB" id="A0A2S9TRA5"/>
<dbReference type="SUPFAM" id="SSF53756">
    <property type="entry name" value="UDP-Glycosyltransferase/glycogen phosphorylase"/>
    <property type="match status" value="1"/>
</dbReference>
<feature type="domain" description="Glycosyl transferase family 1" evidence="2">
    <location>
        <begin position="208"/>
        <end position="374"/>
    </location>
</feature>
<accession>A0A2S9TRA5</accession>
<dbReference type="GO" id="GO:0016757">
    <property type="term" value="F:glycosyltransferase activity"/>
    <property type="evidence" value="ECO:0007669"/>
    <property type="project" value="InterPro"/>
</dbReference>
<name>A0A2S9TRA5_9BACT</name>
<evidence type="ECO:0000256" key="1">
    <source>
        <dbReference type="ARBA" id="ARBA00022679"/>
    </source>
</evidence>
<dbReference type="GO" id="GO:0009103">
    <property type="term" value="P:lipopolysaccharide biosynthetic process"/>
    <property type="evidence" value="ECO:0007669"/>
    <property type="project" value="TreeGrafter"/>
</dbReference>
<dbReference type="PANTHER" id="PTHR46401:SF2">
    <property type="entry name" value="GLYCOSYLTRANSFERASE WBBK-RELATED"/>
    <property type="match status" value="1"/>
</dbReference>
<gene>
    <name evidence="3" type="ORF">CJ668_02580</name>
</gene>
<proteinExistence type="predicted"/>
<protein>
    <submittedName>
        <fullName evidence="3">Glycosyltransferase WbuB</fullName>
    </submittedName>
</protein>